<keyword evidence="2" id="KW-1185">Reference proteome</keyword>
<dbReference type="AlphaFoldDB" id="A0A4R1KCZ7"/>
<name>A0A4R1KCZ7_9BACT</name>
<dbReference type="EMBL" id="SMGG01000003">
    <property type="protein sequence ID" value="TCK62508.1"/>
    <property type="molecule type" value="Genomic_DNA"/>
</dbReference>
<organism evidence="1 2">
    <name type="scientific">Seleniivibrio woodruffii</name>
    <dbReference type="NCBI Taxonomy" id="1078050"/>
    <lineage>
        <taxon>Bacteria</taxon>
        <taxon>Pseudomonadati</taxon>
        <taxon>Deferribacterota</taxon>
        <taxon>Deferribacteres</taxon>
        <taxon>Deferribacterales</taxon>
        <taxon>Geovibrionaceae</taxon>
        <taxon>Seleniivibrio</taxon>
    </lineage>
</organism>
<evidence type="ECO:0000313" key="2">
    <source>
        <dbReference type="Proteomes" id="UP000294614"/>
    </source>
</evidence>
<reference evidence="1 2" key="1">
    <citation type="submission" date="2019-03" db="EMBL/GenBank/DDBJ databases">
        <title>Genomic Encyclopedia of Type Strains, Phase IV (KMG-IV): sequencing the most valuable type-strain genomes for metagenomic binning, comparative biology and taxonomic classification.</title>
        <authorList>
            <person name="Goeker M."/>
        </authorList>
    </citation>
    <scope>NUCLEOTIDE SEQUENCE [LARGE SCALE GENOMIC DNA]</scope>
    <source>
        <strain evidence="1 2">DSM 24984</strain>
    </source>
</reference>
<dbReference type="SUPFAM" id="SSF52540">
    <property type="entry name" value="P-loop containing nucleoside triphosphate hydrolases"/>
    <property type="match status" value="1"/>
</dbReference>
<accession>A0A4R1KCZ7</accession>
<dbReference type="OrthoDB" id="2053793at2"/>
<protein>
    <recommendedName>
        <fullName evidence="3">Sulfotransferase family protein</fullName>
    </recommendedName>
</protein>
<evidence type="ECO:0000313" key="1">
    <source>
        <dbReference type="EMBL" id="TCK62508.1"/>
    </source>
</evidence>
<dbReference type="RefSeq" id="WP_132872620.1">
    <property type="nucleotide sequence ID" value="NZ_SMGG01000003.1"/>
</dbReference>
<comment type="caution">
    <text evidence="1">The sequence shown here is derived from an EMBL/GenBank/DDBJ whole genome shotgun (WGS) entry which is preliminary data.</text>
</comment>
<evidence type="ECO:0008006" key="3">
    <source>
        <dbReference type="Google" id="ProtNLM"/>
    </source>
</evidence>
<sequence length="338" mass="39114">MQEQKRVNPRTINMTTTMEVPIAKGTIEYIAGVNPVESWAPVLVEGMDDNGQREIAQKNLEIVKAAEQTKEYHEKLHDFMQETVKLFQAITRRDVDAMRPYTAGKKFNFILGMPRTGGTTVYNAVSSAYGWPWERLLLSMTHNSMPNAIFIQQNPFSEFDMGWRLPWNFNNALFELCQFLVYVNREAQDCENVFLKSSALSYGVKLLNFLFGKQAKYIVTVRHPGAITLTSGVEGEMTREKHMETMSMWGNLYSSIVRDCRPLGDITVVEYGENMTGYINNVFEKTRYGSRAEETSFFEFEDYDKEFYDSESVQKVFEYVKNSWKLFDLDFPIPDKCI</sequence>
<dbReference type="Gene3D" id="3.40.50.300">
    <property type="entry name" value="P-loop containing nucleotide triphosphate hydrolases"/>
    <property type="match status" value="1"/>
</dbReference>
<dbReference type="InterPro" id="IPR027417">
    <property type="entry name" value="P-loop_NTPase"/>
</dbReference>
<gene>
    <name evidence="1" type="ORF">C8D98_1037</name>
</gene>
<dbReference type="Proteomes" id="UP000294614">
    <property type="component" value="Unassembled WGS sequence"/>
</dbReference>
<proteinExistence type="predicted"/>